<proteinExistence type="predicted"/>
<accession>A0A417YUK7</accession>
<dbReference type="Gene3D" id="3.10.560.10">
    <property type="entry name" value="Outer membrane lipoprotein wza domain like"/>
    <property type="match status" value="1"/>
</dbReference>
<dbReference type="GO" id="GO:0015628">
    <property type="term" value="P:protein secretion by the type II secretion system"/>
    <property type="evidence" value="ECO:0007669"/>
    <property type="project" value="TreeGrafter"/>
</dbReference>
<dbReference type="Pfam" id="PF12836">
    <property type="entry name" value="HHH_3"/>
    <property type="match status" value="1"/>
</dbReference>
<dbReference type="PANTHER" id="PTHR21180:SF32">
    <property type="entry name" value="ENDONUCLEASE_EXONUCLEASE_PHOSPHATASE FAMILY DOMAIN-CONTAINING PROTEIN 1"/>
    <property type="match status" value="1"/>
</dbReference>
<evidence type="ECO:0000313" key="3">
    <source>
        <dbReference type="Proteomes" id="UP000284416"/>
    </source>
</evidence>
<protein>
    <recommendedName>
        <fullName evidence="1">Helix-hairpin-helix DNA-binding motif class 1 domain-containing protein</fullName>
    </recommendedName>
</protein>
<name>A0A417YUK7_9BACI</name>
<dbReference type="InterPro" id="IPR003583">
    <property type="entry name" value="Hlx-hairpin-Hlx_DNA-bd_motif"/>
</dbReference>
<dbReference type="NCBIfam" id="TIGR00426">
    <property type="entry name" value="competence protein ComEA helix-hairpin-helix repeat region"/>
    <property type="match status" value="1"/>
</dbReference>
<evidence type="ECO:0000313" key="2">
    <source>
        <dbReference type="EMBL" id="RHW40984.1"/>
    </source>
</evidence>
<dbReference type="Pfam" id="PF10531">
    <property type="entry name" value="SLBB"/>
    <property type="match status" value="1"/>
</dbReference>
<dbReference type="OrthoDB" id="9790239at2"/>
<dbReference type="InterPro" id="IPR004509">
    <property type="entry name" value="Competence_ComEA_HhH"/>
</dbReference>
<feature type="domain" description="Helix-hairpin-helix DNA-binding motif class 1" evidence="1">
    <location>
        <begin position="152"/>
        <end position="171"/>
    </location>
</feature>
<dbReference type="SUPFAM" id="SSF47781">
    <property type="entry name" value="RuvA domain 2-like"/>
    <property type="match status" value="1"/>
</dbReference>
<evidence type="ECO:0000259" key="1">
    <source>
        <dbReference type="SMART" id="SM00278"/>
    </source>
</evidence>
<dbReference type="GO" id="GO:0003677">
    <property type="term" value="F:DNA binding"/>
    <property type="evidence" value="ECO:0007669"/>
    <property type="project" value="InterPro"/>
</dbReference>
<dbReference type="InterPro" id="IPR019554">
    <property type="entry name" value="Soluble_ligand-bd"/>
</dbReference>
<dbReference type="SMART" id="SM00278">
    <property type="entry name" value="HhH1"/>
    <property type="match status" value="2"/>
</dbReference>
<dbReference type="GO" id="GO:0006281">
    <property type="term" value="P:DNA repair"/>
    <property type="evidence" value="ECO:0007669"/>
    <property type="project" value="InterPro"/>
</dbReference>
<organism evidence="2 3">
    <name type="scientific">Neobacillus notoginsengisoli</name>
    <dbReference type="NCBI Taxonomy" id="1578198"/>
    <lineage>
        <taxon>Bacteria</taxon>
        <taxon>Bacillati</taxon>
        <taxon>Bacillota</taxon>
        <taxon>Bacilli</taxon>
        <taxon>Bacillales</taxon>
        <taxon>Bacillaceae</taxon>
        <taxon>Neobacillus</taxon>
    </lineage>
</organism>
<feature type="domain" description="Helix-hairpin-helix DNA-binding motif class 1" evidence="1">
    <location>
        <begin position="182"/>
        <end position="201"/>
    </location>
</feature>
<dbReference type="InterPro" id="IPR051675">
    <property type="entry name" value="Endo/Exo/Phosphatase_dom_1"/>
</dbReference>
<reference evidence="2 3" key="1">
    <citation type="journal article" date="2017" name="Int. J. Syst. Evol. Microbiol.">
        <title>Bacillus notoginsengisoli sp. nov., a novel bacterium isolated from the rhizosphere of Panax notoginseng.</title>
        <authorList>
            <person name="Zhang M.Y."/>
            <person name="Cheng J."/>
            <person name="Cai Y."/>
            <person name="Zhang T.Y."/>
            <person name="Wu Y.Y."/>
            <person name="Manikprabhu D."/>
            <person name="Li W.J."/>
            <person name="Zhang Y.X."/>
        </authorList>
    </citation>
    <scope>NUCLEOTIDE SEQUENCE [LARGE SCALE GENOMIC DNA]</scope>
    <source>
        <strain evidence="2 3">JCM 30743</strain>
    </source>
</reference>
<dbReference type="RefSeq" id="WP_118920360.1">
    <property type="nucleotide sequence ID" value="NZ_QWEG01000005.1"/>
</dbReference>
<comment type="caution">
    <text evidence="2">The sequence shown here is derived from an EMBL/GenBank/DDBJ whole genome shotgun (WGS) entry which is preliminary data.</text>
</comment>
<keyword evidence="3" id="KW-1185">Reference proteome</keyword>
<dbReference type="AlphaFoldDB" id="A0A417YUK7"/>
<dbReference type="PANTHER" id="PTHR21180">
    <property type="entry name" value="ENDONUCLEASE/EXONUCLEASE/PHOSPHATASE FAMILY DOMAIN-CONTAINING PROTEIN 1"/>
    <property type="match status" value="1"/>
</dbReference>
<dbReference type="InterPro" id="IPR010994">
    <property type="entry name" value="RuvA_2-like"/>
</dbReference>
<gene>
    <name evidence="2" type="ORF">D1B31_08535</name>
</gene>
<dbReference type="GO" id="GO:0015627">
    <property type="term" value="C:type II protein secretion system complex"/>
    <property type="evidence" value="ECO:0007669"/>
    <property type="project" value="TreeGrafter"/>
</dbReference>
<dbReference type="Gene3D" id="1.10.150.310">
    <property type="entry name" value="Tex RuvX-like domain-like"/>
    <property type="match status" value="1"/>
</dbReference>
<dbReference type="EMBL" id="QWEG01000005">
    <property type="protein sequence ID" value="RHW40984.1"/>
    <property type="molecule type" value="Genomic_DNA"/>
</dbReference>
<sequence>MKAWLLENKYYAAAALIVLAVFVYFSQKDSLTEPPGENEILQAQAADRENEGLGVKEENDIPEIILVDVKGAVKKPGVYKGEKEERVVDLIQRAGGLAEHADASQVNFAQRIEDEMVIVIPLQGEVEPAAVPLASTGEKGGDKININKADVAELQNIPGIGPAKAVAIIDYREKNGPFKNPEELKEVSGIGEKTFEKLEGAITVR</sequence>
<dbReference type="Proteomes" id="UP000284416">
    <property type="component" value="Unassembled WGS sequence"/>
</dbReference>